<feature type="transmembrane region" description="Helical" evidence="3">
    <location>
        <begin position="111"/>
        <end position="133"/>
    </location>
</feature>
<keyword evidence="1" id="KW-0175">Coiled coil</keyword>
<dbReference type="NCBIfam" id="NF033632">
    <property type="entry name" value="SLATT_4"/>
    <property type="match status" value="1"/>
</dbReference>
<dbReference type="AlphaFoldDB" id="A0A6C0ATE1"/>
<feature type="coiled-coil region" evidence="1">
    <location>
        <begin position="229"/>
        <end position="296"/>
    </location>
</feature>
<accession>A0A6C0ATE1</accession>
<evidence type="ECO:0000256" key="3">
    <source>
        <dbReference type="SAM" id="Phobius"/>
    </source>
</evidence>
<keyword evidence="3" id="KW-0812">Transmembrane</keyword>
<protein>
    <recommendedName>
        <fullName evidence="5">SMODS and SLOG-associating 2TM effector domain-containing protein</fullName>
    </recommendedName>
</protein>
<feature type="compositionally biased region" description="Basic and acidic residues" evidence="2">
    <location>
        <begin position="1"/>
        <end position="18"/>
    </location>
</feature>
<evidence type="ECO:0000313" key="4">
    <source>
        <dbReference type="EMBL" id="QHS83179.1"/>
    </source>
</evidence>
<feature type="compositionally biased region" description="Basic and acidic residues" evidence="2">
    <location>
        <begin position="25"/>
        <end position="37"/>
    </location>
</feature>
<evidence type="ECO:0000256" key="2">
    <source>
        <dbReference type="SAM" id="MobiDB-lite"/>
    </source>
</evidence>
<evidence type="ECO:0008006" key="5">
    <source>
        <dbReference type="Google" id="ProtNLM"/>
    </source>
</evidence>
<keyword evidence="3" id="KW-0472">Membrane</keyword>
<sequence length="357" mass="41810">MSPQKEETMENQEGEKQRRTSVSKEYSEGEGNQKGDSESEQTPFLEWSKENEDILAEWCDVAQCYKWLNLKAHQKYSRLHAWFTIPAITLSTITGTAAFAQTSLPVSMQSYAPMVIGTINIMIGILTTVQQYLKISELNEAHRVAGISWDKFARNIRIELAKKLDERIDAGHMLKICRQEFDRLMETSPMIPEKIVLEFQKVFGDKEIKKPDIIGDSIVSVNEIRSNWYEVLNNDNENAKAMNKELQQMAAKNKDEFIRKQNDKMQEMQKLLDERLANEQKELLEKEHQSNKAQEALRMRIESKNRQIEKINKYIHEFELLYERKPEGHEIQLHVQQNMKNEVETDTLDEFLFEYSV</sequence>
<feature type="region of interest" description="Disordered" evidence="2">
    <location>
        <begin position="1"/>
        <end position="43"/>
    </location>
</feature>
<feature type="transmembrane region" description="Helical" evidence="3">
    <location>
        <begin position="79"/>
        <end position="99"/>
    </location>
</feature>
<proteinExistence type="predicted"/>
<dbReference type="EMBL" id="MN738750">
    <property type="protein sequence ID" value="QHS83179.1"/>
    <property type="molecule type" value="Genomic_DNA"/>
</dbReference>
<keyword evidence="3" id="KW-1133">Transmembrane helix</keyword>
<organism evidence="4">
    <name type="scientific">viral metagenome</name>
    <dbReference type="NCBI Taxonomy" id="1070528"/>
    <lineage>
        <taxon>unclassified sequences</taxon>
        <taxon>metagenomes</taxon>
        <taxon>organismal metagenomes</taxon>
    </lineage>
</organism>
<name>A0A6C0ATE1_9ZZZZ</name>
<reference evidence="4" key="1">
    <citation type="journal article" date="2020" name="Nature">
        <title>Giant virus diversity and host interactions through global metagenomics.</title>
        <authorList>
            <person name="Schulz F."/>
            <person name="Roux S."/>
            <person name="Paez-Espino D."/>
            <person name="Jungbluth S."/>
            <person name="Walsh D.A."/>
            <person name="Denef V.J."/>
            <person name="McMahon K.D."/>
            <person name="Konstantinidis K.T."/>
            <person name="Eloe-Fadrosh E.A."/>
            <person name="Kyrpides N.C."/>
            <person name="Woyke T."/>
        </authorList>
    </citation>
    <scope>NUCLEOTIDE SEQUENCE</scope>
    <source>
        <strain evidence="4">GVMAG-S-ERX555943-30</strain>
    </source>
</reference>
<evidence type="ECO:0000256" key="1">
    <source>
        <dbReference type="SAM" id="Coils"/>
    </source>
</evidence>